<feature type="transmembrane region" description="Helical" evidence="2">
    <location>
        <begin position="198"/>
        <end position="218"/>
    </location>
</feature>
<feature type="region of interest" description="Disordered" evidence="1">
    <location>
        <begin position="280"/>
        <end position="299"/>
    </location>
</feature>
<evidence type="ECO:0000256" key="1">
    <source>
        <dbReference type="SAM" id="MobiDB-lite"/>
    </source>
</evidence>
<dbReference type="EMBL" id="HBIX01004104">
    <property type="protein sequence ID" value="CAE0710485.1"/>
    <property type="molecule type" value="Transcribed_RNA"/>
</dbReference>
<keyword evidence="2" id="KW-1133">Transmembrane helix</keyword>
<feature type="transmembrane region" description="Helical" evidence="2">
    <location>
        <begin position="618"/>
        <end position="636"/>
    </location>
</feature>
<evidence type="ECO:0000256" key="2">
    <source>
        <dbReference type="SAM" id="Phobius"/>
    </source>
</evidence>
<dbReference type="InterPro" id="IPR036259">
    <property type="entry name" value="MFS_trans_sf"/>
</dbReference>
<proteinExistence type="predicted"/>
<feature type="region of interest" description="Disordered" evidence="1">
    <location>
        <begin position="240"/>
        <end position="270"/>
    </location>
</feature>
<reference evidence="3" key="1">
    <citation type="submission" date="2021-01" db="EMBL/GenBank/DDBJ databases">
        <authorList>
            <person name="Corre E."/>
            <person name="Pelletier E."/>
            <person name="Niang G."/>
            <person name="Scheremetjew M."/>
            <person name="Finn R."/>
            <person name="Kale V."/>
            <person name="Holt S."/>
            <person name="Cochrane G."/>
            <person name="Meng A."/>
            <person name="Brown T."/>
            <person name="Cohen L."/>
        </authorList>
    </citation>
    <scope>NUCLEOTIDE SEQUENCE</scope>
    <source>
        <strain evidence="3">10249 10 AB</strain>
    </source>
</reference>
<name>A0A7S4ABZ5_9STRA</name>
<accession>A0A7S4ABZ5</accession>
<feature type="transmembrane region" description="Helical" evidence="2">
    <location>
        <begin position="110"/>
        <end position="128"/>
    </location>
</feature>
<organism evidence="3">
    <name type="scientific">Pseudo-nitzschia australis</name>
    <dbReference type="NCBI Taxonomy" id="44445"/>
    <lineage>
        <taxon>Eukaryota</taxon>
        <taxon>Sar</taxon>
        <taxon>Stramenopiles</taxon>
        <taxon>Ochrophyta</taxon>
        <taxon>Bacillariophyta</taxon>
        <taxon>Bacillariophyceae</taxon>
        <taxon>Bacillariophycidae</taxon>
        <taxon>Bacillariales</taxon>
        <taxon>Bacillariaceae</taxon>
        <taxon>Pseudo-nitzschia</taxon>
    </lineage>
</organism>
<dbReference type="AlphaFoldDB" id="A0A7S4ABZ5"/>
<feature type="region of interest" description="Disordered" evidence="1">
    <location>
        <begin position="469"/>
        <end position="505"/>
    </location>
</feature>
<feature type="transmembrane region" description="Helical" evidence="2">
    <location>
        <begin position="45"/>
        <end position="65"/>
    </location>
</feature>
<feature type="region of interest" description="Disordered" evidence="1">
    <location>
        <begin position="356"/>
        <end position="384"/>
    </location>
</feature>
<keyword evidence="2" id="KW-0472">Membrane</keyword>
<keyword evidence="2" id="KW-0812">Transmembrane</keyword>
<feature type="transmembrane region" description="Helical" evidence="2">
    <location>
        <begin position="716"/>
        <end position="740"/>
    </location>
</feature>
<feature type="compositionally biased region" description="Low complexity" evidence="1">
    <location>
        <begin position="286"/>
        <end position="297"/>
    </location>
</feature>
<feature type="compositionally biased region" description="Acidic residues" evidence="1">
    <location>
        <begin position="356"/>
        <end position="372"/>
    </location>
</feature>
<dbReference type="SUPFAM" id="SSF103473">
    <property type="entry name" value="MFS general substrate transporter"/>
    <property type="match status" value="1"/>
</dbReference>
<dbReference type="Gene3D" id="1.20.1250.20">
    <property type="entry name" value="MFS general substrate transporter like domains"/>
    <property type="match status" value="1"/>
</dbReference>
<feature type="transmembrane region" description="Helical" evidence="2">
    <location>
        <begin position="549"/>
        <end position="567"/>
    </location>
</feature>
<evidence type="ECO:0000313" key="3">
    <source>
        <dbReference type="EMBL" id="CAE0710485.1"/>
    </source>
</evidence>
<feature type="transmembrane region" description="Helical" evidence="2">
    <location>
        <begin position="573"/>
        <end position="597"/>
    </location>
</feature>
<protein>
    <submittedName>
        <fullName evidence="3">Uncharacterized protein</fullName>
    </submittedName>
</protein>
<gene>
    <name evidence="3" type="ORF">PAUS00366_LOCUS3212</name>
</gene>
<feature type="compositionally biased region" description="Polar residues" evidence="1">
    <location>
        <begin position="253"/>
        <end position="270"/>
    </location>
</feature>
<sequence length="772" mass="85403">MTDVVDMNVDGTTMNVELETKPAEDPMESKQSTFLLQLYLRVSQMTYAIVAFPIGTVLSIGSVLLFDLKDVTITTIGFWMAGGELVGILCMKLSEKTEDGFIFKRPHDLYFINIALAISLIMMPAWPANMWYMSCIAMVLVQTFNSASKPVVGESIHRLAVLTSKEPHVVFAEANTLRRIGNASIGGMTPLLYNVNPIIAFYAIGGIMLLFLCFVVAIDIKIKLLFEKQLGDMPEEEIDEEDDLIQPNGERVISSNPGMTSSGRRGQYQKEYSTISRLKSYRRRTTAASPSTGTASTFLGAMAEGDEDEEEDSDDDESIEKPITFADVSNEQSSGLKSYLQNRKLENSLDDLVCVEEGEESDESESDEEIVSDEVQAITDSSTIVDKETTEETILSDSSSGFFKEKTVSFGASTPKVTFGGLSRKIPLDELSPLHKKSPFGELSPLHKKSPFGELSPKVNKSPFGEPTPKVSFGEPTPKVSFGEPTPKVSFGEPTPKVTFGETTPSTVTFGKRTSDIESMGSSLDFQSKDLEIIRGNEDSQSSDDENECFGLAYFLIVFAFPFWDAVITRLPFGFVTIAIFQTYDKSTLAALILVAYQGSRALSQSIQVWKSNTVVNYSMNAIAMIAYIVMLTYVLNFPEGKVWWIPLAFTGFSETLPIQQKYLLGLFPNSEKKDEGEDDMGLRNAVKQSHTGTGVGSMAAFILASQIYSQFEIKGMAYCGLTIMVVKIVTNLIIDYIHFQTEKRFEKKHRVSLVMANSQPGNRRHSMLTVQ</sequence>
<feature type="transmembrane region" description="Helical" evidence="2">
    <location>
        <begin position="71"/>
        <end position="90"/>
    </location>
</feature>